<dbReference type="OrthoDB" id="2747524at2759"/>
<feature type="domain" description="F-box" evidence="1">
    <location>
        <begin position="23"/>
        <end position="86"/>
    </location>
</feature>
<dbReference type="InterPro" id="IPR036047">
    <property type="entry name" value="F-box-like_dom_sf"/>
</dbReference>
<dbReference type="InterPro" id="IPR001810">
    <property type="entry name" value="F-box_dom"/>
</dbReference>
<proteinExistence type="predicted"/>
<dbReference type="SUPFAM" id="SSF81383">
    <property type="entry name" value="F-box domain"/>
    <property type="match status" value="1"/>
</dbReference>
<sequence>MISLAFLWRFWSRLWFWKGINPPISLVSLPTDILAVIFDYLEVGETRINLVALSLTCRKLRVAILPRVFCEIRSHSAGYESVWPKSLWPFFRTLQLRDEDTRTPVLSPELLDVLSALPAVTKIVLSTESVIPTDFFSAVAGLETLQVLELRQLRLDGETPSMPLPFPSLTNLILSIVGPRGVTRVSGVDIDCEKQNVASLLKNISPRLERLTISGDLLSPSICDTLWPKLRELIVTEHTPIPYIAPHQLLTRMPALHSLSLLYTADVSRDKTVGLHPPLTLATSAHDALNTYSPHLTAVTLGNTGLHDPIFDQLPLTLDSLSILPMWDLHGHLAYPGGLGEVRFSRNDALEFLQRLVRFNHLTEFAFVAIIVNPKAAFVDLIAASFPSLQTLHLGQRVFREFDTYLIEMNDSHFIASLGNLPALRHLKFSLDVYYPAANRGAPATAAWLLLKQLPNLQTVSYRWRHYSISPRSGIWYSWDRSILQQPIPPQLPLKLPRRDDISITT</sequence>
<reference evidence="2" key="1">
    <citation type="submission" date="2020-05" db="EMBL/GenBank/DDBJ databases">
        <title>Mycena genomes resolve the evolution of fungal bioluminescence.</title>
        <authorList>
            <person name="Tsai I.J."/>
        </authorList>
    </citation>
    <scope>NUCLEOTIDE SEQUENCE</scope>
    <source>
        <strain evidence="2">171206Taipei</strain>
    </source>
</reference>
<name>A0A8H6VVJ5_9AGAR</name>
<dbReference type="Proteomes" id="UP000636479">
    <property type="component" value="Unassembled WGS sequence"/>
</dbReference>
<dbReference type="GeneID" id="59350029"/>
<accession>A0A8H6VVJ5</accession>
<evidence type="ECO:0000259" key="1">
    <source>
        <dbReference type="PROSITE" id="PS50181"/>
    </source>
</evidence>
<dbReference type="SUPFAM" id="SSF52047">
    <property type="entry name" value="RNI-like"/>
    <property type="match status" value="1"/>
</dbReference>
<dbReference type="PROSITE" id="PS50181">
    <property type="entry name" value="FBOX"/>
    <property type="match status" value="1"/>
</dbReference>
<dbReference type="Pfam" id="PF00646">
    <property type="entry name" value="F-box"/>
    <property type="match status" value="1"/>
</dbReference>
<evidence type="ECO:0000313" key="2">
    <source>
        <dbReference type="EMBL" id="KAF7295544.1"/>
    </source>
</evidence>
<gene>
    <name evidence="2" type="ORF">MIND_01094400</name>
</gene>
<dbReference type="Gene3D" id="3.80.10.10">
    <property type="entry name" value="Ribonuclease Inhibitor"/>
    <property type="match status" value="1"/>
</dbReference>
<dbReference type="AlphaFoldDB" id="A0A8H6VVJ5"/>
<dbReference type="RefSeq" id="XP_037216907.1">
    <property type="nucleotide sequence ID" value="XM_037367513.1"/>
</dbReference>
<dbReference type="InterPro" id="IPR032675">
    <property type="entry name" value="LRR_dom_sf"/>
</dbReference>
<evidence type="ECO:0000313" key="3">
    <source>
        <dbReference type="Proteomes" id="UP000636479"/>
    </source>
</evidence>
<comment type="caution">
    <text evidence="2">The sequence shown here is derived from an EMBL/GenBank/DDBJ whole genome shotgun (WGS) entry which is preliminary data.</text>
</comment>
<keyword evidence="3" id="KW-1185">Reference proteome</keyword>
<dbReference type="EMBL" id="JACAZF010000009">
    <property type="protein sequence ID" value="KAF7295544.1"/>
    <property type="molecule type" value="Genomic_DNA"/>
</dbReference>
<organism evidence="2 3">
    <name type="scientific">Mycena indigotica</name>
    <dbReference type="NCBI Taxonomy" id="2126181"/>
    <lineage>
        <taxon>Eukaryota</taxon>
        <taxon>Fungi</taxon>
        <taxon>Dikarya</taxon>
        <taxon>Basidiomycota</taxon>
        <taxon>Agaricomycotina</taxon>
        <taxon>Agaricomycetes</taxon>
        <taxon>Agaricomycetidae</taxon>
        <taxon>Agaricales</taxon>
        <taxon>Marasmiineae</taxon>
        <taxon>Mycenaceae</taxon>
        <taxon>Mycena</taxon>
    </lineage>
</organism>
<protein>
    <recommendedName>
        <fullName evidence="1">F-box domain-containing protein</fullName>
    </recommendedName>
</protein>